<gene>
    <name evidence="1" type="ORF">DFH07DRAFT_772646</name>
</gene>
<organism evidence="1 2">
    <name type="scientific">Mycena maculata</name>
    <dbReference type="NCBI Taxonomy" id="230809"/>
    <lineage>
        <taxon>Eukaryota</taxon>
        <taxon>Fungi</taxon>
        <taxon>Dikarya</taxon>
        <taxon>Basidiomycota</taxon>
        <taxon>Agaricomycotina</taxon>
        <taxon>Agaricomycetes</taxon>
        <taxon>Agaricomycetidae</taxon>
        <taxon>Agaricales</taxon>
        <taxon>Marasmiineae</taxon>
        <taxon>Mycenaceae</taxon>
        <taxon>Mycena</taxon>
    </lineage>
</organism>
<evidence type="ECO:0000313" key="1">
    <source>
        <dbReference type="EMBL" id="KAJ7758180.1"/>
    </source>
</evidence>
<dbReference type="AlphaFoldDB" id="A0AAD7J851"/>
<dbReference type="EMBL" id="JARJLG010000056">
    <property type="protein sequence ID" value="KAJ7758180.1"/>
    <property type="molecule type" value="Genomic_DNA"/>
</dbReference>
<keyword evidence="2" id="KW-1185">Reference proteome</keyword>
<protein>
    <submittedName>
        <fullName evidence="1">Uncharacterized protein</fullName>
    </submittedName>
</protein>
<name>A0AAD7J851_9AGAR</name>
<comment type="caution">
    <text evidence="1">The sequence shown here is derived from an EMBL/GenBank/DDBJ whole genome shotgun (WGS) entry which is preliminary data.</text>
</comment>
<proteinExistence type="predicted"/>
<reference evidence="1" key="1">
    <citation type="submission" date="2023-03" db="EMBL/GenBank/DDBJ databases">
        <title>Massive genome expansion in bonnet fungi (Mycena s.s.) driven by repeated elements and novel gene families across ecological guilds.</title>
        <authorList>
            <consortium name="Lawrence Berkeley National Laboratory"/>
            <person name="Harder C.B."/>
            <person name="Miyauchi S."/>
            <person name="Viragh M."/>
            <person name="Kuo A."/>
            <person name="Thoen E."/>
            <person name="Andreopoulos B."/>
            <person name="Lu D."/>
            <person name="Skrede I."/>
            <person name="Drula E."/>
            <person name="Henrissat B."/>
            <person name="Morin E."/>
            <person name="Kohler A."/>
            <person name="Barry K."/>
            <person name="LaButti K."/>
            <person name="Morin E."/>
            <person name="Salamov A."/>
            <person name="Lipzen A."/>
            <person name="Mereny Z."/>
            <person name="Hegedus B."/>
            <person name="Baldrian P."/>
            <person name="Stursova M."/>
            <person name="Weitz H."/>
            <person name="Taylor A."/>
            <person name="Grigoriev I.V."/>
            <person name="Nagy L.G."/>
            <person name="Martin F."/>
            <person name="Kauserud H."/>
        </authorList>
    </citation>
    <scope>NUCLEOTIDE SEQUENCE</scope>
    <source>
        <strain evidence="1">CBHHK188m</strain>
    </source>
</reference>
<sequence length="122" mass="14242">MYKRLEHNAKIIFKSAESGAYHDWVSATTFNELVSKIDGWRDEVFKWMDNMGVQGFFKRRALYRRTRLEFTGGWSSTQVVRIAQWDSSCGPNLSGARLKSRLGGWVGCTPPWRRRARPWVKN</sequence>
<dbReference type="Proteomes" id="UP001215280">
    <property type="component" value="Unassembled WGS sequence"/>
</dbReference>
<evidence type="ECO:0000313" key="2">
    <source>
        <dbReference type="Proteomes" id="UP001215280"/>
    </source>
</evidence>
<accession>A0AAD7J851</accession>